<evidence type="ECO:0000313" key="3">
    <source>
        <dbReference type="EMBL" id="KAK9268591.1"/>
    </source>
</evidence>
<dbReference type="InterPro" id="IPR032867">
    <property type="entry name" value="DYW_dom"/>
</dbReference>
<protein>
    <recommendedName>
        <fullName evidence="2">DYW domain-containing protein</fullName>
    </recommendedName>
</protein>
<dbReference type="Pfam" id="PF14432">
    <property type="entry name" value="DYW_deaminase"/>
    <property type="match status" value="1"/>
</dbReference>
<comment type="caution">
    <text evidence="3">The sequence shown here is derived from an EMBL/GenBank/DDBJ whole genome shotgun (WGS) entry which is preliminary data.</text>
</comment>
<feature type="domain" description="DYW" evidence="2">
    <location>
        <begin position="13"/>
        <end position="105"/>
    </location>
</feature>
<dbReference type="AlphaFoldDB" id="A0AAP0R7M9"/>
<dbReference type="EMBL" id="JBBPBK010000015">
    <property type="protein sequence ID" value="KAK9268591.1"/>
    <property type="molecule type" value="Genomic_DNA"/>
</dbReference>
<evidence type="ECO:0000313" key="4">
    <source>
        <dbReference type="Proteomes" id="UP001415857"/>
    </source>
</evidence>
<evidence type="ECO:0000259" key="2">
    <source>
        <dbReference type="Pfam" id="PF14432"/>
    </source>
</evidence>
<reference evidence="3 4" key="1">
    <citation type="journal article" date="2024" name="Plant J.">
        <title>Genome sequences and population genomics reveal climatic adaptation and genomic divergence between two closely related sweetgum species.</title>
        <authorList>
            <person name="Xu W.Q."/>
            <person name="Ren C.Q."/>
            <person name="Zhang X.Y."/>
            <person name="Comes H.P."/>
            <person name="Liu X.H."/>
            <person name="Li Y.G."/>
            <person name="Kettle C.J."/>
            <person name="Jalonen R."/>
            <person name="Gaisberger H."/>
            <person name="Ma Y.Z."/>
            <person name="Qiu Y.X."/>
        </authorList>
    </citation>
    <scope>NUCLEOTIDE SEQUENCE [LARGE SCALE GENOMIC DNA]</scope>
    <source>
        <strain evidence="3">Hangzhou</strain>
    </source>
</reference>
<dbReference type="Proteomes" id="UP001415857">
    <property type="component" value="Unassembled WGS sequence"/>
</dbReference>
<evidence type="ECO:0000256" key="1">
    <source>
        <dbReference type="ARBA" id="ARBA00006643"/>
    </source>
</evidence>
<keyword evidence="4" id="KW-1185">Reference proteome</keyword>
<name>A0AAP0R7M9_LIQFO</name>
<organism evidence="3 4">
    <name type="scientific">Liquidambar formosana</name>
    <name type="common">Formosan gum</name>
    <dbReference type="NCBI Taxonomy" id="63359"/>
    <lineage>
        <taxon>Eukaryota</taxon>
        <taxon>Viridiplantae</taxon>
        <taxon>Streptophyta</taxon>
        <taxon>Embryophyta</taxon>
        <taxon>Tracheophyta</taxon>
        <taxon>Spermatophyta</taxon>
        <taxon>Magnoliopsida</taxon>
        <taxon>eudicotyledons</taxon>
        <taxon>Gunneridae</taxon>
        <taxon>Pentapetalae</taxon>
        <taxon>Saxifragales</taxon>
        <taxon>Altingiaceae</taxon>
        <taxon>Liquidambar</taxon>
    </lineage>
</organism>
<proteinExistence type="inferred from homology"/>
<accession>A0AAP0R7M9</accession>
<dbReference type="GO" id="GO:0008270">
    <property type="term" value="F:zinc ion binding"/>
    <property type="evidence" value="ECO:0007669"/>
    <property type="project" value="InterPro"/>
</dbReference>
<sequence>MLDDMICRLKKAGYVPDRSEVLFEMDEEEKENALSLHSEKLAIAYGLISTSPGMPIRVVKNLRVCSDCHSATKLISKVYNREIIVRDRNRFHHFKDGSCSCKDFW</sequence>
<gene>
    <name evidence="3" type="ORF">L1049_000346</name>
</gene>
<comment type="similarity">
    <text evidence="1">Belongs to the PPR family. PCMP-H subfamily.</text>
</comment>